<evidence type="ECO:0000259" key="2">
    <source>
        <dbReference type="PROSITE" id="PS50213"/>
    </source>
</evidence>
<dbReference type="OrthoDB" id="3631372at2"/>
<feature type="chain" id="PRO_5039560762" evidence="1">
    <location>
        <begin position="28"/>
        <end position="203"/>
    </location>
</feature>
<dbReference type="InterPro" id="IPR036378">
    <property type="entry name" value="FAS1_dom_sf"/>
</dbReference>
<dbReference type="EMBL" id="NMUL01000001">
    <property type="protein sequence ID" value="OXM71519.1"/>
    <property type="molecule type" value="Genomic_DNA"/>
</dbReference>
<feature type="domain" description="FAS1" evidence="2">
    <location>
        <begin position="73"/>
        <end position="196"/>
    </location>
</feature>
<keyword evidence="4" id="KW-1185">Reference proteome</keyword>
<dbReference type="PROSITE" id="PS50213">
    <property type="entry name" value="FAS1"/>
    <property type="match status" value="1"/>
</dbReference>
<dbReference type="SUPFAM" id="SSF82153">
    <property type="entry name" value="FAS1 domain"/>
    <property type="match status" value="1"/>
</dbReference>
<dbReference type="AlphaFoldDB" id="A0A229TLD6"/>
<protein>
    <submittedName>
        <fullName evidence="3">Fasciclin</fullName>
    </submittedName>
</protein>
<evidence type="ECO:0000313" key="3">
    <source>
        <dbReference type="EMBL" id="OXM71519.1"/>
    </source>
</evidence>
<dbReference type="Proteomes" id="UP000215199">
    <property type="component" value="Unassembled WGS sequence"/>
</dbReference>
<dbReference type="RefSeq" id="WP_093945340.1">
    <property type="nucleotide sequence ID" value="NZ_NMUL01000001.1"/>
</dbReference>
<dbReference type="Pfam" id="PF02469">
    <property type="entry name" value="Fasciclin"/>
    <property type="match status" value="1"/>
</dbReference>
<dbReference type="SMART" id="SM00554">
    <property type="entry name" value="FAS1"/>
    <property type="match status" value="1"/>
</dbReference>
<evidence type="ECO:0000256" key="1">
    <source>
        <dbReference type="SAM" id="SignalP"/>
    </source>
</evidence>
<dbReference type="PROSITE" id="PS51257">
    <property type="entry name" value="PROKAR_LIPOPROTEIN"/>
    <property type="match status" value="1"/>
</dbReference>
<keyword evidence="1" id="KW-0732">Signal</keyword>
<reference evidence="4" key="1">
    <citation type="submission" date="2017-07" db="EMBL/GenBank/DDBJ databases">
        <title>Comparative genome mining reveals phylogenetic distribution patterns of secondary metabolites in Amycolatopsis.</title>
        <authorList>
            <person name="Adamek M."/>
            <person name="Alanjary M."/>
            <person name="Sales-Ortells H."/>
            <person name="Goodfellow M."/>
            <person name="Bull A.T."/>
            <person name="Kalinowski J."/>
            <person name="Ziemert N."/>
        </authorList>
    </citation>
    <scope>NUCLEOTIDE SEQUENCE [LARGE SCALE GENOMIC DNA]</scope>
    <source>
        <strain evidence="4">H5</strain>
    </source>
</reference>
<gene>
    <name evidence="3" type="ORF">CF165_00160</name>
</gene>
<sequence length="203" mass="19532">MSRISRCAGLCAAAALALSACSNGDHAGAATTGPGATSITPPAPVTTTAAATGPGVFGPGCDGFRGRLAAMAGLPVVRAAAASGLLGGWVEAVGAANLADPFDAAPDVTVFAPVDEAFAAAGLSARRVPVLNYHVLYQRFDAAGLERAGGAGTRDSGGGPLGFGGSGGTLTVNGVPVLCGNIPTKNATLFVIGKVLTPGTNSG</sequence>
<comment type="caution">
    <text evidence="3">The sequence shown here is derived from an EMBL/GenBank/DDBJ whole genome shotgun (WGS) entry which is preliminary data.</text>
</comment>
<evidence type="ECO:0000313" key="4">
    <source>
        <dbReference type="Proteomes" id="UP000215199"/>
    </source>
</evidence>
<accession>A0A229TLD6</accession>
<name>A0A229TLD6_9PSEU</name>
<proteinExistence type="predicted"/>
<feature type="signal peptide" evidence="1">
    <location>
        <begin position="1"/>
        <end position="27"/>
    </location>
</feature>
<dbReference type="Gene3D" id="2.30.180.10">
    <property type="entry name" value="FAS1 domain"/>
    <property type="match status" value="1"/>
</dbReference>
<organism evidence="3 4">
    <name type="scientific">Amycolatopsis vastitatis</name>
    <dbReference type="NCBI Taxonomy" id="1905142"/>
    <lineage>
        <taxon>Bacteria</taxon>
        <taxon>Bacillati</taxon>
        <taxon>Actinomycetota</taxon>
        <taxon>Actinomycetes</taxon>
        <taxon>Pseudonocardiales</taxon>
        <taxon>Pseudonocardiaceae</taxon>
        <taxon>Amycolatopsis</taxon>
    </lineage>
</organism>
<dbReference type="InterPro" id="IPR000782">
    <property type="entry name" value="FAS1_domain"/>
</dbReference>